<dbReference type="InterPro" id="IPR020472">
    <property type="entry name" value="WD40_PAC1"/>
</dbReference>
<dbReference type="PROSITE" id="PS00108">
    <property type="entry name" value="PROTEIN_KINASE_ST"/>
    <property type="match status" value="1"/>
</dbReference>
<evidence type="ECO:0000256" key="3">
    <source>
        <dbReference type="PROSITE-ProRule" id="PRU00221"/>
    </source>
</evidence>
<feature type="repeat" description="WD" evidence="3">
    <location>
        <begin position="139"/>
        <end position="180"/>
    </location>
</feature>
<dbReference type="InterPro" id="IPR008271">
    <property type="entry name" value="Ser/Thr_kinase_AS"/>
</dbReference>
<organism evidence="6 7">
    <name type="scientific">Rhizoctonia solani</name>
    <dbReference type="NCBI Taxonomy" id="456999"/>
    <lineage>
        <taxon>Eukaryota</taxon>
        <taxon>Fungi</taxon>
        <taxon>Dikarya</taxon>
        <taxon>Basidiomycota</taxon>
        <taxon>Agaricomycotina</taxon>
        <taxon>Agaricomycetes</taxon>
        <taxon>Cantharellales</taxon>
        <taxon>Ceratobasidiaceae</taxon>
        <taxon>Rhizoctonia</taxon>
    </lineage>
</organism>
<dbReference type="Pfam" id="PF00400">
    <property type="entry name" value="WD40"/>
    <property type="match status" value="6"/>
</dbReference>
<evidence type="ECO:0000313" key="7">
    <source>
        <dbReference type="Proteomes" id="UP000663827"/>
    </source>
</evidence>
<feature type="region of interest" description="Disordered" evidence="4">
    <location>
        <begin position="876"/>
        <end position="896"/>
    </location>
</feature>
<feature type="repeat" description="WD" evidence="3">
    <location>
        <begin position="190"/>
        <end position="224"/>
    </location>
</feature>
<dbReference type="GO" id="GO:1990234">
    <property type="term" value="C:transferase complex"/>
    <property type="evidence" value="ECO:0007669"/>
    <property type="project" value="UniProtKB-ARBA"/>
</dbReference>
<dbReference type="PROSITE" id="PS50082">
    <property type="entry name" value="WD_REPEATS_2"/>
    <property type="match status" value="4"/>
</dbReference>
<dbReference type="InterPro" id="IPR000719">
    <property type="entry name" value="Prot_kinase_dom"/>
</dbReference>
<dbReference type="CDD" id="cd00200">
    <property type="entry name" value="WD40"/>
    <property type="match status" value="1"/>
</dbReference>
<dbReference type="PANTHER" id="PTHR22847">
    <property type="entry name" value="WD40 REPEAT PROTEIN"/>
    <property type="match status" value="1"/>
</dbReference>
<dbReference type="InterPro" id="IPR011009">
    <property type="entry name" value="Kinase-like_dom_sf"/>
</dbReference>
<dbReference type="PROSITE" id="PS50011">
    <property type="entry name" value="PROTEIN_KINASE_DOM"/>
    <property type="match status" value="2"/>
</dbReference>
<dbReference type="InterPro" id="IPR015943">
    <property type="entry name" value="WD40/YVTN_repeat-like_dom_sf"/>
</dbReference>
<dbReference type="SMART" id="SM00220">
    <property type="entry name" value="S_TKc"/>
    <property type="match status" value="1"/>
</dbReference>
<name>A0A8H3EAG0_9AGAM</name>
<keyword evidence="1 3" id="KW-0853">WD repeat</keyword>
<dbReference type="InterPro" id="IPR001680">
    <property type="entry name" value="WD40_rpt"/>
</dbReference>
<dbReference type="AlphaFoldDB" id="A0A8H3EAG0"/>
<dbReference type="SUPFAM" id="SSF56112">
    <property type="entry name" value="Protein kinase-like (PK-like)"/>
    <property type="match status" value="2"/>
</dbReference>
<dbReference type="PROSITE" id="PS50294">
    <property type="entry name" value="WD_REPEATS_REGION"/>
    <property type="match status" value="4"/>
</dbReference>
<sequence>MIVQEGHTGAVNSVAFSPDGKSVASGSDDNTVRMWNAYSPSSIGESFRGHIDAVTSVSYSPLGNLIASGSYDRTIRLWDTNAHQQSGLVLEGGHPFLSVAFSPDARLIASGSGGLPTDPGGCAVQLWDVQKREPASGPLRKHTDSVQSVSFSLDGTRLVSGSGDSTICVWDVERGMAIVRTLKLRPIVAVYSAAFSPDGAQIVSCSSDGIIRLWDVRSGKIVDGRGMYHPSPVFSVSFCPWGTYVAFGGFNGIVSLSDTRIRRHIDQPFGEFRHTRAVNSVVFSPCGRYVASGSEDCNIIIRKVLDEDPYSDDVDPHIVSNQMHKYKKNTSNPELISLSEKWRVNSDSDGLDSEPLSHSVLGVVYQGFKTPGVKLRDSLEPSDRRKLPVFVKELSIPISNILDDMTTQTICRMARYDHPNVLSLYGIQPMVTRHNEIGIGLLLPQTNAHSLSEYMDAIPDLNRHKLIQCEQVSAGLVYLHEAGVVHGSLRAENILVTLTGEAIISDPLILGEHTLDDQPMRIRWMAPEVVQGGSPSHASDVYSLGMYVITVRFYRTVPDPLRVAMQEIITGEIPYSRHGDAEMLSIISSTHALPERPEAYIPRDSKHGDKLWRALLQCWSLDPNTRLTAGQVSEVVNTVTSDGLHMRCYPYTYGKTSSPPPCHLALVRLITSLCRLHTDARKIVRRLAVQGCENLADQIDMDTFDQQPLFKGGFGDVYRGSLKGSLQIAVKTPRSFLDVLNENSENIKIVSREIRTWSKCNHPNVLALLGLVEFRGKFGMIAPWMENGNLPDYLDKNPSANRCKLCAEVCEGVAYLHSIGIVHGDLKGNNILVSSAGEAIVGDFGGSLSKGHSQRIVSLEGGTCITYRWAAPELLDDGGSQDQSKDEDGTTGGCVEKTKESDTYALGMTILEVITSRPPWYQIQRETAVLLAVCSGRLHERPNEIPCNSRDGDDLWDLLVSCWESEPNKRPTAEDVGDVMNRITPDGLKERSFLNLERH</sequence>
<dbReference type="PRINTS" id="PR00320">
    <property type="entry name" value="GPROTEINBRPT"/>
</dbReference>
<dbReference type="PANTHER" id="PTHR22847:SF637">
    <property type="entry name" value="WD REPEAT DOMAIN 5B"/>
    <property type="match status" value="1"/>
</dbReference>
<evidence type="ECO:0000313" key="6">
    <source>
        <dbReference type="EMBL" id="CAE7219045.1"/>
    </source>
</evidence>
<feature type="domain" description="Protein kinase" evidence="5">
    <location>
        <begin position="703"/>
        <end position="994"/>
    </location>
</feature>
<keyword evidence="2" id="KW-0677">Repeat</keyword>
<dbReference type="EMBL" id="CAJNJQ010005474">
    <property type="protein sequence ID" value="CAE7219045.1"/>
    <property type="molecule type" value="Genomic_DNA"/>
</dbReference>
<comment type="caution">
    <text evidence="6">The sequence shown here is derived from an EMBL/GenBank/DDBJ whole genome shotgun (WGS) entry which is preliminary data.</text>
</comment>
<dbReference type="Proteomes" id="UP000663827">
    <property type="component" value="Unassembled WGS sequence"/>
</dbReference>
<reference evidence="6" key="1">
    <citation type="submission" date="2021-01" db="EMBL/GenBank/DDBJ databases">
        <authorList>
            <person name="Kaushik A."/>
        </authorList>
    </citation>
    <scope>NUCLEOTIDE SEQUENCE</scope>
    <source>
        <strain evidence="6">AG5</strain>
    </source>
</reference>
<evidence type="ECO:0000256" key="1">
    <source>
        <dbReference type="ARBA" id="ARBA00022574"/>
    </source>
</evidence>
<feature type="repeat" description="WD" evidence="3">
    <location>
        <begin position="4"/>
        <end position="45"/>
    </location>
</feature>
<evidence type="ECO:0000259" key="5">
    <source>
        <dbReference type="PROSITE" id="PS50011"/>
    </source>
</evidence>
<dbReference type="Pfam" id="PF07714">
    <property type="entry name" value="PK_Tyr_Ser-Thr"/>
    <property type="match status" value="2"/>
</dbReference>
<dbReference type="InterPro" id="IPR036322">
    <property type="entry name" value="WD40_repeat_dom_sf"/>
</dbReference>
<proteinExistence type="predicted"/>
<dbReference type="GO" id="GO:0004672">
    <property type="term" value="F:protein kinase activity"/>
    <property type="evidence" value="ECO:0007669"/>
    <property type="project" value="InterPro"/>
</dbReference>
<dbReference type="InterPro" id="IPR001245">
    <property type="entry name" value="Ser-Thr/Tyr_kinase_cat_dom"/>
</dbReference>
<dbReference type="SUPFAM" id="SSF50978">
    <property type="entry name" value="WD40 repeat-like"/>
    <property type="match status" value="1"/>
</dbReference>
<protein>
    <recommendedName>
        <fullName evidence="5">Protein kinase domain-containing protein</fullName>
    </recommendedName>
</protein>
<dbReference type="Gene3D" id="2.130.10.10">
    <property type="entry name" value="YVTN repeat-like/Quinoprotein amine dehydrogenase"/>
    <property type="match status" value="2"/>
</dbReference>
<dbReference type="InterPro" id="IPR019775">
    <property type="entry name" value="WD40_repeat_CS"/>
</dbReference>
<gene>
    <name evidence="6" type="ORF">RDB_LOCUS164238</name>
</gene>
<feature type="repeat" description="WD" evidence="3">
    <location>
        <begin position="47"/>
        <end position="88"/>
    </location>
</feature>
<dbReference type="Gene3D" id="1.10.510.10">
    <property type="entry name" value="Transferase(Phosphotransferase) domain 1"/>
    <property type="match status" value="2"/>
</dbReference>
<accession>A0A8H3EAG0</accession>
<evidence type="ECO:0000256" key="4">
    <source>
        <dbReference type="SAM" id="MobiDB-lite"/>
    </source>
</evidence>
<dbReference type="SMART" id="SM00320">
    <property type="entry name" value="WD40"/>
    <property type="match status" value="7"/>
</dbReference>
<evidence type="ECO:0000256" key="2">
    <source>
        <dbReference type="ARBA" id="ARBA00022737"/>
    </source>
</evidence>
<feature type="domain" description="Protein kinase" evidence="5">
    <location>
        <begin position="350"/>
        <end position="652"/>
    </location>
</feature>
<dbReference type="PROSITE" id="PS00678">
    <property type="entry name" value="WD_REPEATS_1"/>
    <property type="match status" value="2"/>
</dbReference>
<dbReference type="GO" id="GO:0005524">
    <property type="term" value="F:ATP binding"/>
    <property type="evidence" value="ECO:0007669"/>
    <property type="project" value="InterPro"/>
</dbReference>